<dbReference type="InterPro" id="IPR004161">
    <property type="entry name" value="EFTu-like_2"/>
</dbReference>
<feature type="compositionally biased region" description="Low complexity" evidence="4">
    <location>
        <begin position="1"/>
        <end position="14"/>
    </location>
</feature>
<dbReference type="InterPro" id="IPR009001">
    <property type="entry name" value="Transl_elong_EF1A/Init_IF2_C"/>
</dbReference>
<dbReference type="Proteomes" id="UP000198372">
    <property type="component" value="Unassembled WGS sequence"/>
</dbReference>
<dbReference type="Pfam" id="PF03144">
    <property type="entry name" value="GTP_EFTU_D2"/>
    <property type="match status" value="1"/>
</dbReference>
<feature type="region of interest" description="Disordered" evidence="4">
    <location>
        <begin position="1"/>
        <end position="47"/>
    </location>
</feature>
<dbReference type="STRING" id="269621.A0A238FDH6"/>
<proteinExistence type="inferred from homology"/>
<dbReference type="SUPFAM" id="SSF50447">
    <property type="entry name" value="Translation proteins"/>
    <property type="match status" value="1"/>
</dbReference>
<dbReference type="GO" id="GO:0003746">
    <property type="term" value="F:translation elongation factor activity"/>
    <property type="evidence" value="ECO:0007669"/>
    <property type="project" value="TreeGrafter"/>
</dbReference>
<evidence type="ECO:0000256" key="3">
    <source>
        <dbReference type="ARBA" id="ARBA00023134"/>
    </source>
</evidence>
<dbReference type="SUPFAM" id="SSF50465">
    <property type="entry name" value="EF-Tu/eEF-1alpha/eIF2-gamma C-terminal domain"/>
    <property type="match status" value="1"/>
</dbReference>
<comment type="similarity">
    <text evidence="1">Belongs to the TRAFAC class translation factor GTPase superfamily. Classic translation factor GTPase family. EF-Tu/EF-1A subfamily.</text>
</comment>
<organism evidence="6 7">
    <name type="scientific">Microbotryum intermedium</name>
    <dbReference type="NCBI Taxonomy" id="269621"/>
    <lineage>
        <taxon>Eukaryota</taxon>
        <taxon>Fungi</taxon>
        <taxon>Dikarya</taxon>
        <taxon>Basidiomycota</taxon>
        <taxon>Pucciniomycotina</taxon>
        <taxon>Microbotryomycetes</taxon>
        <taxon>Microbotryales</taxon>
        <taxon>Microbotryaceae</taxon>
        <taxon>Microbotryum</taxon>
    </lineage>
</organism>
<dbReference type="PROSITE" id="PS51722">
    <property type="entry name" value="G_TR_2"/>
    <property type="match status" value="1"/>
</dbReference>
<dbReference type="CDD" id="cd03708">
    <property type="entry name" value="GTPBP_III"/>
    <property type="match status" value="1"/>
</dbReference>
<dbReference type="SUPFAM" id="SSF52540">
    <property type="entry name" value="P-loop containing nucleoside triphosphate hydrolases"/>
    <property type="match status" value="1"/>
</dbReference>
<dbReference type="PANTHER" id="PTHR43721:SF9">
    <property type="entry name" value="GTP-BINDING PROTEIN 1"/>
    <property type="match status" value="1"/>
</dbReference>
<sequence>MSTSTPSTTPTTPRTTRHEQRLLSSTPRPPTERTSLKQFQDQLEQAHHNEAIARVAAQVAKIALADHASTTAAPPPDPRTAVDHDDADDDDPRPLRDRLLTPTQESNSVLASLLARTLDLNRGELELHLAHHNLTSTSVSSLFEIPEPCLEPVPPVTFLLPPQQLKRITHTIQNIAQQIGADASILHNPFDDDQPHLHTSLTTTPSAVNDDPTTHRWSNKALRILVRKIAESAHELSEVRVAVVGNVDAGKSSLLGVLTKGRLDDGRGRARVSLFRHKHEIESGRTSSVGIELLGFTSKGQAVMPEAAHVALLEKSTNTLTSSNAAHSNDPETPVFSQRTGLRKQQLSWEQISASASKLISFSDLAGHERYLKTTLFGLTATSPDFVLLIVAANAGLIGMSKEHLSVALALSVPIVCVVTKIDSTPAHVLEQTIKQLVKILRSPGCRKNPVFVKDPGMACELASSFAQAKACPIFLVSNVTGQGLNLVKTFLNVAPVASKAKFPLDADFECSISDVFSVPFVGAVASGTIMSGVVHVGDTVLLGPDSLGGFVATAIKSIQRKRVNVDRAEAGQSVSFALKRVKRSQIRKGMVLLAKTEVPPVAVSRFEGQVLILYHNTLISPHYQAMMHLGPIRQTVQIEAIVDKACIRTGDRATVQFRFIKHAEFIRVGDRFLFREGRTKALGVVTKLIPNTKNLGHGGLIGG</sequence>
<evidence type="ECO:0000256" key="4">
    <source>
        <dbReference type="SAM" id="MobiDB-lite"/>
    </source>
</evidence>
<dbReference type="PANTHER" id="PTHR43721">
    <property type="entry name" value="ELONGATION FACTOR TU-RELATED"/>
    <property type="match status" value="1"/>
</dbReference>
<keyword evidence="3" id="KW-0342">GTP-binding</keyword>
<evidence type="ECO:0000313" key="7">
    <source>
        <dbReference type="Proteomes" id="UP000198372"/>
    </source>
</evidence>
<dbReference type="Gene3D" id="3.40.50.300">
    <property type="entry name" value="P-loop containing nucleotide triphosphate hydrolases"/>
    <property type="match status" value="1"/>
</dbReference>
<dbReference type="GO" id="GO:0003924">
    <property type="term" value="F:GTPase activity"/>
    <property type="evidence" value="ECO:0007669"/>
    <property type="project" value="InterPro"/>
</dbReference>
<dbReference type="GO" id="GO:0005525">
    <property type="term" value="F:GTP binding"/>
    <property type="evidence" value="ECO:0007669"/>
    <property type="project" value="UniProtKB-KW"/>
</dbReference>
<accession>A0A238FDH6</accession>
<dbReference type="EMBL" id="FMSP01000008">
    <property type="protein sequence ID" value="SCV71890.1"/>
    <property type="molecule type" value="Genomic_DNA"/>
</dbReference>
<reference evidence="7" key="1">
    <citation type="submission" date="2016-09" db="EMBL/GenBank/DDBJ databases">
        <authorList>
            <person name="Jeantristanb JTB J.-T."/>
            <person name="Ricardo R."/>
        </authorList>
    </citation>
    <scope>NUCLEOTIDE SEQUENCE [LARGE SCALE GENOMIC DNA]</scope>
</reference>
<evidence type="ECO:0000256" key="1">
    <source>
        <dbReference type="ARBA" id="ARBA00007249"/>
    </source>
</evidence>
<keyword evidence="2" id="KW-0547">Nucleotide-binding</keyword>
<keyword evidence="7" id="KW-1185">Reference proteome</keyword>
<dbReference type="OrthoDB" id="248233at2759"/>
<feature type="domain" description="Tr-type G" evidence="5">
    <location>
        <begin position="236"/>
        <end position="500"/>
    </location>
</feature>
<name>A0A238FDH6_9BASI</name>
<dbReference type="AlphaFoldDB" id="A0A238FDH6"/>
<gene>
    <name evidence="6" type="ORF">BQ2448_4584</name>
</gene>
<dbReference type="CDD" id="cd03694">
    <property type="entry name" value="GTPBP_II"/>
    <property type="match status" value="1"/>
</dbReference>
<evidence type="ECO:0000259" key="5">
    <source>
        <dbReference type="PROSITE" id="PS51722"/>
    </source>
</evidence>
<dbReference type="InterPro" id="IPR035531">
    <property type="entry name" value="GTPBP1-like"/>
</dbReference>
<dbReference type="Pfam" id="PF00009">
    <property type="entry name" value="GTP_EFTU"/>
    <property type="match status" value="1"/>
</dbReference>
<dbReference type="InterPro" id="IPR050055">
    <property type="entry name" value="EF-Tu_GTPase"/>
</dbReference>
<feature type="region of interest" description="Disordered" evidence="4">
    <location>
        <begin position="68"/>
        <end position="104"/>
    </location>
</feature>
<dbReference type="InterPro" id="IPR000795">
    <property type="entry name" value="T_Tr_GTP-bd_dom"/>
</dbReference>
<dbReference type="CDD" id="cd04165">
    <property type="entry name" value="GTPBP1_like"/>
    <property type="match status" value="1"/>
</dbReference>
<dbReference type="InterPro" id="IPR027417">
    <property type="entry name" value="P-loop_NTPase"/>
</dbReference>
<protein>
    <submittedName>
        <fullName evidence="6">BQ2448_4584 protein</fullName>
    </submittedName>
</protein>
<dbReference type="Gene3D" id="2.40.30.10">
    <property type="entry name" value="Translation factors"/>
    <property type="match status" value="2"/>
</dbReference>
<dbReference type="FunFam" id="2.40.30.10:FF:000014">
    <property type="entry name" value="Probable GTP-binding protein 1"/>
    <property type="match status" value="1"/>
</dbReference>
<evidence type="ECO:0000313" key="6">
    <source>
        <dbReference type="EMBL" id="SCV71890.1"/>
    </source>
</evidence>
<dbReference type="InterPro" id="IPR009000">
    <property type="entry name" value="Transl_B-barrel_sf"/>
</dbReference>
<evidence type="ECO:0000256" key="2">
    <source>
        <dbReference type="ARBA" id="ARBA00022741"/>
    </source>
</evidence>